<evidence type="ECO:0000256" key="7">
    <source>
        <dbReference type="ARBA" id="ARBA00023118"/>
    </source>
</evidence>
<organism evidence="11 12">
    <name type="scientific">Carboxylicivirga linearis</name>
    <dbReference type="NCBI Taxonomy" id="1628157"/>
    <lineage>
        <taxon>Bacteria</taxon>
        <taxon>Pseudomonadati</taxon>
        <taxon>Bacteroidota</taxon>
        <taxon>Bacteroidia</taxon>
        <taxon>Marinilabiliales</taxon>
        <taxon>Marinilabiliaceae</taxon>
        <taxon>Carboxylicivirga</taxon>
    </lineage>
</organism>
<dbReference type="GO" id="GO:0003964">
    <property type="term" value="F:RNA-directed DNA polymerase activity"/>
    <property type="evidence" value="ECO:0007669"/>
    <property type="project" value="UniProtKB-KW"/>
</dbReference>
<dbReference type="PRINTS" id="PR00866">
    <property type="entry name" value="RNADNAPOLMS"/>
</dbReference>
<dbReference type="InterPro" id="IPR000477">
    <property type="entry name" value="RT_dom"/>
</dbReference>
<proteinExistence type="inferred from homology"/>
<dbReference type="CDD" id="cd01651">
    <property type="entry name" value="RT_G2_intron"/>
    <property type="match status" value="1"/>
</dbReference>
<dbReference type="Gene3D" id="3.30.70.270">
    <property type="match status" value="1"/>
</dbReference>
<keyword evidence="12" id="KW-1185">Reference proteome</keyword>
<evidence type="ECO:0000256" key="4">
    <source>
        <dbReference type="ARBA" id="ARBA00022723"/>
    </source>
</evidence>
<keyword evidence="7" id="KW-0051">Antiviral defense</keyword>
<sequence>MLEEIVSKDNMKAAYDRVVGNKGSAGIDGMSVTELKPYLDEHWPVIKASILDGSYRPQPVKGVEIDKPQGGKRLLGIPTVLDRMIQQAIQQVLNVRFDPDFLHFSYGFRKGKSAHQAIKQALDYANSGSRYVVDIDLSKFFDRVNHDYLMGLLAKEVEDKRLLGLIRRYLQSGIMLDGVTSKRTEGTPQGSPLSPLLSNILLNELDTELSKRQHRFVRYADDFSIYLKTKRSAIRVMRSVSRFVEHKLKLKVNRKKSAVRYVGHMELLGYGIYRMRNQQFGLKIIESNWQKFVRKCKTLTRKSYPISFDERVFKLKEYCMGWIGYFRYANIKTRLKGLDRLLGSRLRYCIWKSWKRIRTSIRNLKKLGLPEWLAVKWGFTRRGGWHVVQSPILQTTLTNACLQKRGFMPTASIYERYCHV</sequence>
<dbReference type="SUPFAM" id="SSF56672">
    <property type="entry name" value="DNA/RNA polymerases"/>
    <property type="match status" value="1"/>
</dbReference>
<evidence type="ECO:0000256" key="9">
    <source>
        <dbReference type="ARBA" id="ARBA00048173"/>
    </source>
</evidence>
<dbReference type="Proteomes" id="UP000708576">
    <property type="component" value="Unassembled WGS sequence"/>
</dbReference>
<keyword evidence="4" id="KW-0479">Metal-binding</keyword>
<dbReference type="EMBL" id="JAGUCO010000017">
    <property type="protein sequence ID" value="MBS2100020.1"/>
    <property type="molecule type" value="Genomic_DNA"/>
</dbReference>
<name>A0ABS5JYQ7_9BACT</name>
<dbReference type="InterPro" id="IPR043128">
    <property type="entry name" value="Rev_trsase/Diguanyl_cyclase"/>
</dbReference>
<evidence type="ECO:0000256" key="5">
    <source>
        <dbReference type="ARBA" id="ARBA00022842"/>
    </source>
</evidence>
<dbReference type="PANTHER" id="PTHR34047">
    <property type="entry name" value="NUCLEAR INTRON MATURASE 1, MITOCHONDRIAL-RELATED"/>
    <property type="match status" value="1"/>
</dbReference>
<evidence type="ECO:0000259" key="10">
    <source>
        <dbReference type="PROSITE" id="PS50878"/>
    </source>
</evidence>
<dbReference type="PROSITE" id="PS50878">
    <property type="entry name" value="RT_POL"/>
    <property type="match status" value="1"/>
</dbReference>
<comment type="caution">
    <text evidence="11">The sequence shown here is derived from an EMBL/GenBank/DDBJ whole genome shotgun (WGS) entry which is preliminary data.</text>
</comment>
<keyword evidence="2 11" id="KW-0808">Transferase</keyword>
<dbReference type="Pfam" id="PF00078">
    <property type="entry name" value="RVT_1"/>
    <property type="match status" value="1"/>
</dbReference>
<keyword evidence="3 11" id="KW-0548">Nucleotidyltransferase</keyword>
<dbReference type="NCBIfam" id="TIGR04416">
    <property type="entry name" value="group_II_RT_mat"/>
    <property type="match status" value="1"/>
</dbReference>
<dbReference type="Pfam" id="PF08388">
    <property type="entry name" value="GIIM"/>
    <property type="match status" value="1"/>
</dbReference>
<keyword evidence="5" id="KW-0460">Magnesium</keyword>
<evidence type="ECO:0000256" key="3">
    <source>
        <dbReference type="ARBA" id="ARBA00022695"/>
    </source>
</evidence>
<dbReference type="InterPro" id="IPR013597">
    <property type="entry name" value="Mat_intron_G2"/>
</dbReference>
<dbReference type="PANTHER" id="PTHR34047:SF8">
    <property type="entry name" value="PROTEIN YKFC"/>
    <property type="match status" value="1"/>
</dbReference>
<dbReference type="InterPro" id="IPR051083">
    <property type="entry name" value="GrpII_Intron_Splice-Mob/Def"/>
</dbReference>
<feature type="domain" description="Reverse transcriptase" evidence="10">
    <location>
        <begin position="46"/>
        <end position="272"/>
    </location>
</feature>
<dbReference type="EC" id="2.7.7.49" evidence="1"/>
<dbReference type="InterPro" id="IPR030931">
    <property type="entry name" value="Group_II_RT_mat"/>
</dbReference>
<comment type="similarity">
    <text evidence="8">Belongs to the bacterial reverse transcriptase family.</text>
</comment>
<dbReference type="RefSeq" id="WP_212217261.1">
    <property type="nucleotide sequence ID" value="NZ_JAGUCO010000017.1"/>
</dbReference>
<dbReference type="InterPro" id="IPR000123">
    <property type="entry name" value="Reverse_transcriptase_msDNA"/>
</dbReference>
<evidence type="ECO:0000313" key="12">
    <source>
        <dbReference type="Proteomes" id="UP000708576"/>
    </source>
</evidence>
<evidence type="ECO:0000256" key="8">
    <source>
        <dbReference type="ARBA" id="ARBA00034120"/>
    </source>
</evidence>
<evidence type="ECO:0000256" key="6">
    <source>
        <dbReference type="ARBA" id="ARBA00022918"/>
    </source>
</evidence>
<evidence type="ECO:0000256" key="2">
    <source>
        <dbReference type="ARBA" id="ARBA00022679"/>
    </source>
</evidence>
<keyword evidence="6 11" id="KW-0695">RNA-directed DNA polymerase</keyword>
<reference evidence="11 12" key="1">
    <citation type="journal article" date="2015" name="Int. J. Syst. Evol. Microbiol.">
        <title>Carboxylicivirga linearis sp. nov., isolated from a sea cucumber culture pond.</title>
        <authorList>
            <person name="Wang F.Q."/>
            <person name="Zhou Y.X."/>
            <person name="Lin X.Z."/>
            <person name="Chen G.J."/>
            <person name="Du Z.J."/>
        </authorList>
    </citation>
    <scope>NUCLEOTIDE SEQUENCE [LARGE SCALE GENOMIC DNA]</scope>
    <source>
        <strain evidence="11 12">FB218</strain>
    </source>
</reference>
<evidence type="ECO:0000256" key="1">
    <source>
        <dbReference type="ARBA" id="ARBA00012493"/>
    </source>
</evidence>
<accession>A0ABS5JYQ7</accession>
<comment type="catalytic activity">
    <reaction evidence="9">
        <text>DNA(n) + a 2'-deoxyribonucleoside 5'-triphosphate = DNA(n+1) + diphosphate</text>
        <dbReference type="Rhea" id="RHEA:22508"/>
        <dbReference type="Rhea" id="RHEA-COMP:17339"/>
        <dbReference type="Rhea" id="RHEA-COMP:17340"/>
        <dbReference type="ChEBI" id="CHEBI:33019"/>
        <dbReference type="ChEBI" id="CHEBI:61560"/>
        <dbReference type="ChEBI" id="CHEBI:173112"/>
        <dbReference type="EC" id="2.7.7.49"/>
    </reaction>
</comment>
<dbReference type="InterPro" id="IPR043502">
    <property type="entry name" value="DNA/RNA_pol_sf"/>
</dbReference>
<gene>
    <name evidence="11" type="primary">ltrA</name>
    <name evidence="11" type="ORF">KEM10_17165</name>
</gene>
<protein>
    <recommendedName>
        <fullName evidence="1">RNA-directed DNA polymerase</fullName>
        <ecNumber evidence="1">2.7.7.49</ecNumber>
    </recommendedName>
</protein>
<evidence type="ECO:0000313" key="11">
    <source>
        <dbReference type="EMBL" id="MBS2100020.1"/>
    </source>
</evidence>